<organism evidence="2">
    <name type="scientific">Capitella teleta</name>
    <name type="common">Polychaete worm</name>
    <dbReference type="NCBI Taxonomy" id="283909"/>
    <lineage>
        <taxon>Eukaryota</taxon>
        <taxon>Metazoa</taxon>
        <taxon>Spiralia</taxon>
        <taxon>Lophotrochozoa</taxon>
        <taxon>Annelida</taxon>
        <taxon>Polychaeta</taxon>
        <taxon>Sedentaria</taxon>
        <taxon>Scolecida</taxon>
        <taxon>Capitellidae</taxon>
        <taxon>Capitella</taxon>
    </lineage>
</organism>
<proteinExistence type="predicted"/>
<dbReference type="EMBL" id="AMQN01038199">
    <property type="status" value="NOT_ANNOTATED_CDS"/>
    <property type="molecule type" value="Genomic_DNA"/>
</dbReference>
<gene>
    <name evidence="2" type="ORF">CAPTEDRAFT_216888</name>
</gene>
<dbReference type="EnsemblMetazoa" id="CapteT216888">
    <property type="protein sequence ID" value="CapteP216888"/>
    <property type="gene ID" value="CapteG216888"/>
</dbReference>
<keyword evidence="4" id="KW-1185">Reference proteome</keyword>
<dbReference type="AlphaFoldDB" id="R7VFF0"/>
<reference evidence="3" key="3">
    <citation type="submission" date="2015-06" db="UniProtKB">
        <authorList>
            <consortium name="EnsemblMetazoa"/>
        </authorList>
    </citation>
    <scope>IDENTIFICATION</scope>
</reference>
<evidence type="ECO:0000256" key="1">
    <source>
        <dbReference type="SAM" id="MobiDB-lite"/>
    </source>
</evidence>
<feature type="compositionally biased region" description="Basic and acidic residues" evidence="1">
    <location>
        <begin position="57"/>
        <end position="69"/>
    </location>
</feature>
<reference evidence="2 4" key="2">
    <citation type="journal article" date="2013" name="Nature">
        <title>Insights into bilaterian evolution from three spiralian genomes.</title>
        <authorList>
            <person name="Simakov O."/>
            <person name="Marletaz F."/>
            <person name="Cho S.J."/>
            <person name="Edsinger-Gonzales E."/>
            <person name="Havlak P."/>
            <person name="Hellsten U."/>
            <person name="Kuo D.H."/>
            <person name="Larsson T."/>
            <person name="Lv J."/>
            <person name="Arendt D."/>
            <person name="Savage R."/>
            <person name="Osoegawa K."/>
            <person name="de Jong P."/>
            <person name="Grimwood J."/>
            <person name="Chapman J.A."/>
            <person name="Shapiro H."/>
            <person name="Aerts A."/>
            <person name="Otillar R.P."/>
            <person name="Terry A.Y."/>
            <person name="Boore J.L."/>
            <person name="Grigoriev I.V."/>
            <person name="Lindberg D.R."/>
            <person name="Seaver E.C."/>
            <person name="Weisblat D.A."/>
            <person name="Putnam N.H."/>
            <person name="Rokhsar D.S."/>
        </authorList>
    </citation>
    <scope>NUCLEOTIDE SEQUENCE</scope>
    <source>
        <strain evidence="2 4">I ESC-2004</strain>
    </source>
</reference>
<dbReference type="EMBL" id="KB294072">
    <property type="protein sequence ID" value="ELU15031.1"/>
    <property type="molecule type" value="Genomic_DNA"/>
</dbReference>
<evidence type="ECO:0000313" key="4">
    <source>
        <dbReference type="Proteomes" id="UP000014760"/>
    </source>
</evidence>
<evidence type="ECO:0000313" key="2">
    <source>
        <dbReference type="EMBL" id="ELU15031.1"/>
    </source>
</evidence>
<feature type="compositionally biased region" description="Polar residues" evidence="1">
    <location>
        <begin position="70"/>
        <end position="82"/>
    </location>
</feature>
<name>R7VFF0_CAPTE</name>
<sequence>MLAVRYPMILKTENVALAQEVTDVIITFSLVRIGRGSSSFYPFVWFMTSCSFSPEQRQSRDRDRHRADTVHSTTATSLQDNTNRPRDPPAISDRYNWLSSTIKVYTLQTDVALVVPEYLRVSSAVSKYKCRSGVATFTVDPDLIDHACGHTSL</sequence>
<dbReference type="EMBL" id="AMQN01038198">
    <property type="status" value="NOT_ANNOTATED_CDS"/>
    <property type="molecule type" value="Genomic_DNA"/>
</dbReference>
<dbReference type="Proteomes" id="UP000014760">
    <property type="component" value="Unassembled WGS sequence"/>
</dbReference>
<feature type="region of interest" description="Disordered" evidence="1">
    <location>
        <begin position="57"/>
        <end position="90"/>
    </location>
</feature>
<feature type="non-terminal residue" evidence="2">
    <location>
        <position position="153"/>
    </location>
</feature>
<protein>
    <submittedName>
        <fullName evidence="2 3">Uncharacterized protein</fullName>
    </submittedName>
</protein>
<accession>R7VFF0</accession>
<reference evidence="4" key="1">
    <citation type="submission" date="2012-12" db="EMBL/GenBank/DDBJ databases">
        <authorList>
            <person name="Hellsten U."/>
            <person name="Grimwood J."/>
            <person name="Chapman J.A."/>
            <person name="Shapiro H."/>
            <person name="Aerts A."/>
            <person name="Otillar R.P."/>
            <person name="Terry A.Y."/>
            <person name="Boore J.L."/>
            <person name="Simakov O."/>
            <person name="Marletaz F."/>
            <person name="Cho S.-J."/>
            <person name="Edsinger-Gonzales E."/>
            <person name="Havlak P."/>
            <person name="Kuo D.-H."/>
            <person name="Larsson T."/>
            <person name="Lv J."/>
            <person name="Arendt D."/>
            <person name="Savage R."/>
            <person name="Osoegawa K."/>
            <person name="de Jong P."/>
            <person name="Lindberg D.R."/>
            <person name="Seaver E.C."/>
            <person name="Weisblat D.A."/>
            <person name="Putnam N.H."/>
            <person name="Grigoriev I.V."/>
            <person name="Rokhsar D.S."/>
        </authorList>
    </citation>
    <scope>NUCLEOTIDE SEQUENCE</scope>
    <source>
        <strain evidence="4">I ESC-2004</strain>
    </source>
</reference>
<evidence type="ECO:0000313" key="3">
    <source>
        <dbReference type="EnsemblMetazoa" id="CapteP216888"/>
    </source>
</evidence>
<dbReference type="HOGENOM" id="CLU_1717762_0_0_1"/>